<dbReference type="Proteomes" id="UP000054477">
    <property type="component" value="Unassembled WGS sequence"/>
</dbReference>
<dbReference type="AlphaFoldDB" id="A0A0C9YBT5"/>
<evidence type="ECO:0000313" key="2">
    <source>
        <dbReference type="Proteomes" id="UP000054477"/>
    </source>
</evidence>
<organism evidence="1 2">
    <name type="scientific">Laccaria amethystina LaAM-08-1</name>
    <dbReference type="NCBI Taxonomy" id="1095629"/>
    <lineage>
        <taxon>Eukaryota</taxon>
        <taxon>Fungi</taxon>
        <taxon>Dikarya</taxon>
        <taxon>Basidiomycota</taxon>
        <taxon>Agaricomycotina</taxon>
        <taxon>Agaricomycetes</taxon>
        <taxon>Agaricomycetidae</taxon>
        <taxon>Agaricales</taxon>
        <taxon>Agaricineae</taxon>
        <taxon>Hydnangiaceae</taxon>
        <taxon>Laccaria</taxon>
    </lineage>
</organism>
<name>A0A0C9YBT5_9AGAR</name>
<reference evidence="2" key="2">
    <citation type="submission" date="2015-01" db="EMBL/GenBank/DDBJ databases">
        <title>Evolutionary Origins and Diversification of the Mycorrhizal Mutualists.</title>
        <authorList>
            <consortium name="DOE Joint Genome Institute"/>
            <consortium name="Mycorrhizal Genomics Consortium"/>
            <person name="Kohler A."/>
            <person name="Kuo A."/>
            <person name="Nagy L.G."/>
            <person name="Floudas D."/>
            <person name="Copeland A."/>
            <person name="Barry K.W."/>
            <person name="Cichocki N."/>
            <person name="Veneault-Fourrey C."/>
            <person name="LaButti K."/>
            <person name="Lindquist E.A."/>
            <person name="Lipzen A."/>
            <person name="Lundell T."/>
            <person name="Morin E."/>
            <person name="Murat C."/>
            <person name="Riley R."/>
            <person name="Ohm R."/>
            <person name="Sun H."/>
            <person name="Tunlid A."/>
            <person name="Henrissat B."/>
            <person name="Grigoriev I.V."/>
            <person name="Hibbett D.S."/>
            <person name="Martin F."/>
        </authorList>
    </citation>
    <scope>NUCLEOTIDE SEQUENCE [LARGE SCALE GENOMIC DNA]</scope>
    <source>
        <strain evidence="2">LaAM-08-1</strain>
    </source>
</reference>
<gene>
    <name evidence="1" type="ORF">K443DRAFT_119411</name>
</gene>
<sequence length="251" mass="28497">MSKLAWLLIPESHRKQNPCEASTIDGMKFSMPTDGDEELSEVLDKETPPSASVKRQRRIGTSRELRRHFLQQKVRKRVNGLRPVTRIPNSTQPRENWSWNTEVLLRTFQLADKADENSPNASDYKGQQGGPKIAWFLMADKIFDANPMALEEIIHFSGIIYAPIGPRAATAASLLFRANTPPKRWRCNTTTCQWPSAATIWSFPPSTPQRRAGLARKRIPSTTKLPGPRCTVYLAVMMSFRRHQRASLFVP</sequence>
<dbReference type="HOGENOM" id="CLU_1107284_0_0_1"/>
<evidence type="ECO:0000313" key="1">
    <source>
        <dbReference type="EMBL" id="KIK07762.1"/>
    </source>
</evidence>
<keyword evidence="2" id="KW-1185">Reference proteome</keyword>
<protein>
    <submittedName>
        <fullName evidence="1">Uncharacterized protein</fullName>
    </submittedName>
</protein>
<dbReference type="EMBL" id="KN838545">
    <property type="protein sequence ID" value="KIK07762.1"/>
    <property type="molecule type" value="Genomic_DNA"/>
</dbReference>
<reference evidence="1 2" key="1">
    <citation type="submission" date="2014-04" db="EMBL/GenBank/DDBJ databases">
        <authorList>
            <consortium name="DOE Joint Genome Institute"/>
            <person name="Kuo A."/>
            <person name="Kohler A."/>
            <person name="Nagy L.G."/>
            <person name="Floudas D."/>
            <person name="Copeland A."/>
            <person name="Barry K.W."/>
            <person name="Cichocki N."/>
            <person name="Veneault-Fourrey C."/>
            <person name="LaButti K."/>
            <person name="Lindquist E.A."/>
            <person name="Lipzen A."/>
            <person name="Lundell T."/>
            <person name="Morin E."/>
            <person name="Murat C."/>
            <person name="Sun H."/>
            <person name="Tunlid A."/>
            <person name="Henrissat B."/>
            <person name="Grigoriev I.V."/>
            <person name="Hibbett D.S."/>
            <person name="Martin F."/>
            <person name="Nordberg H.P."/>
            <person name="Cantor M.N."/>
            <person name="Hua S.X."/>
        </authorList>
    </citation>
    <scope>NUCLEOTIDE SEQUENCE [LARGE SCALE GENOMIC DNA]</scope>
    <source>
        <strain evidence="1 2">LaAM-08-1</strain>
    </source>
</reference>
<proteinExistence type="predicted"/>
<accession>A0A0C9YBT5</accession>